<evidence type="ECO:0000313" key="2">
    <source>
        <dbReference type="Proteomes" id="UP000245464"/>
    </source>
</evidence>
<name>A0A2W1DTW5_9PLEO</name>
<reference evidence="1" key="1">
    <citation type="journal article" date="2018" name="BMC Genomics">
        <title>Comparative genomics of the wheat fungal pathogen Pyrenophora tritici-repentis reveals chromosomal variations and genome plasticity.</title>
        <authorList>
            <person name="Moolhuijzen P."/>
            <person name="See P.T."/>
            <person name="Hane J.K."/>
            <person name="Shi G."/>
            <person name="Liu Z."/>
            <person name="Oliver R.P."/>
            <person name="Moffat C.S."/>
        </authorList>
    </citation>
    <scope>NUCLEOTIDE SEQUENCE [LARGE SCALE GENOMIC DNA]</scope>
    <source>
        <strain evidence="1">M4</strain>
    </source>
</reference>
<accession>A0A2W1DTW5</accession>
<dbReference type="Proteomes" id="UP000245464">
    <property type="component" value="Chromosome 1"/>
</dbReference>
<dbReference type="InterPro" id="IPR036770">
    <property type="entry name" value="Ankyrin_rpt-contain_sf"/>
</dbReference>
<dbReference type="EMBL" id="NQIK02000001">
    <property type="protein sequence ID" value="KAF7576242.1"/>
    <property type="molecule type" value="Genomic_DNA"/>
</dbReference>
<proteinExistence type="predicted"/>
<gene>
    <name evidence="1" type="ORF">PtrM4_004820</name>
</gene>
<dbReference type="OrthoDB" id="3800086at2759"/>
<dbReference type="SUPFAM" id="SSF48403">
    <property type="entry name" value="Ankyrin repeat"/>
    <property type="match status" value="1"/>
</dbReference>
<protein>
    <submittedName>
        <fullName evidence="1">Uncharacterized protein</fullName>
    </submittedName>
</protein>
<organism evidence="1 2">
    <name type="scientific">Pyrenophora tritici-repentis</name>
    <dbReference type="NCBI Taxonomy" id="45151"/>
    <lineage>
        <taxon>Eukaryota</taxon>
        <taxon>Fungi</taxon>
        <taxon>Dikarya</taxon>
        <taxon>Ascomycota</taxon>
        <taxon>Pezizomycotina</taxon>
        <taxon>Dothideomycetes</taxon>
        <taxon>Pleosporomycetidae</taxon>
        <taxon>Pleosporales</taxon>
        <taxon>Pleosporineae</taxon>
        <taxon>Pleosporaceae</taxon>
        <taxon>Pyrenophora</taxon>
    </lineage>
</organism>
<dbReference type="AlphaFoldDB" id="A0A2W1DTW5"/>
<dbReference type="KEGG" id="ptrr:6338314"/>
<dbReference type="GeneID" id="6338314"/>
<dbReference type="RefSeq" id="XP_065964941.1">
    <property type="nucleotide sequence ID" value="XM_066102739.1"/>
</dbReference>
<comment type="caution">
    <text evidence="1">The sequence shown here is derived from an EMBL/GenBank/DDBJ whole genome shotgun (WGS) entry which is preliminary data.</text>
</comment>
<evidence type="ECO:0000313" key="1">
    <source>
        <dbReference type="EMBL" id="KAF7576242.1"/>
    </source>
</evidence>
<sequence>MSGTLELAAGVLAIVGAADVAVRTGREVHGFLRNIAGAPEEINRLCATVKEVAILAETAKQLLDKIAKRKQTEVTEQSIGLFEAALKSMNRELQNLRVLIARFRGGNNTWSRVRYVLDERKLNKAFENLERSKSLLGNSLQVASRYVFIDNITDWWWLNNRYIGLEIYQDTYLYSSRQRSDDQHQEIVRRHERERKLLSATRRDQKNALHCQAKLARTSNSIQRDTRRISKVLNVTHRENFSEHQKTRDFLSAKIEDVIAAELERLRLPLAERTFNRNIFFFGEHRDMIMAYLLLLKSQLADASKRLLSEDGASFSARQVTWLQLEFDNLVASAAQEEAARHHRSTATSLDQWHYSENIVRHPVKNSQRMIGGPRTEADKHWSVEDVYEKMPPSKPSTSDQPTYTHNTAFGILRVYIPQQATESKVQRTNDEAGFTFTCGIGQSIHAIHVHFLREIFGKSGPRLSAQLNVFTLAESEVHYYELFAHGSAEDIDDALRNGVISPYHINREGRNLCLYYAAEHARVDIFDYLDSQGIGIANLKHDISLVAGLFKRSMIDYDRIALETSVDHVLQKVYDTLSFLFETTMNMLLWDYYRRRPRSLLTQQIRRLQKEKLVPDSLMLDDQPWDWDSVSTLMNPLFAQDAVYVNALGSLGRNRIQRCSCVVINDDGGDQDAITEISNALIKAGVDIHHRDHDGLTPSMYSKRCGAWEGWCKALERNGQRIKDVLRDEDAEWLLDERWREIWVEKYGEM</sequence>